<dbReference type="Pfam" id="PF13202">
    <property type="entry name" value="EF-hand_5"/>
    <property type="match status" value="2"/>
</dbReference>
<keyword evidence="5" id="KW-1185">Reference proteome</keyword>
<proteinExistence type="predicted"/>
<gene>
    <name evidence="4" type="ORF">GCM10011352_03600</name>
</gene>
<evidence type="ECO:0000259" key="3">
    <source>
        <dbReference type="Pfam" id="PF13202"/>
    </source>
</evidence>
<dbReference type="SUPFAM" id="SSF47473">
    <property type="entry name" value="EF-hand"/>
    <property type="match status" value="1"/>
</dbReference>
<reference evidence="5" key="1">
    <citation type="journal article" date="2019" name="Int. J. Syst. Evol. Microbiol.">
        <title>The Global Catalogue of Microorganisms (GCM) 10K type strain sequencing project: providing services to taxonomists for standard genome sequencing and annotation.</title>
        <authorList>
            <consortium name="The Broad Institute Genomics Platform"/>
            <consortium name="The Broad Institute Genome Sequencing Center for Infectious Disease"/>
            <person name="Wu L."/>
            <person name="Ma J."/>
        </authorList>
    </citation>
    <scope>NUCLEOTIDE SEQUENCE [LARGE SCALE GENOMIC DNA]</scope>
    <source>
        <strain evidence="5">CGMCC 1.15341</strain>
    </source>
</reference>
<feature type="domain" description="EF-hand" evidence="3">
    <location>
        <begin position="61"/>
        <end position="77"/>
    </location>
</feature>
<keyword evidence="2" id="KW-0732">Signal</keyword>
<dbReference type="EMBL" id="BMIJ01000001">
    <property type="protein sequence ID" value="GGB81160.1"/>
    <property type="molecule type" value="Genomic_DNA"/>
</dbReference>
<evidence type="ECO:0000256" key="2">
    <source>
        <dbReference type="SAM" id="SignalP"/>
    </source>
</evidence>
<feature type="domain" description="EF-hand" evidence="3">
    <location>
        <begin position="31"/>
        <end position="47"/>
    </location>
</feature>
<evidence type="ECO:0000313" key="5">
    <source>
        <dbReference type="Proteomes" id="UP000629025"/>
    </source>
</evidence>
<feature type="region of interest" description="Disordered" evidence="1">
    <location>
        <begin position="76"/>
        <end position="96"/>
    </location>
</feature>
<feature type="signal peptide" evidence="2">
    <location>
        <begin position="1"/>
        <end position="24"/>
    </location>
</feature>
<name>A0ABQ1K0L2_9GAMM</name>
<dbReference type="Gene3D" id="1.10.238.10">
    <property type="entry name" value="EF-hand"/>
    <property type="match status" value="1"/>
</dbReference>
<dbReference type="PROSITE" id="PS00018">
    <property type="entry name" value="EF_HAND_1"/>
    <property type="match status" value="1"/>
</dbReference>
<dbReference type="InterPro" id="IPR011992">
    <property type="entry name" value="EF-hand-dom_pair"/>
</dbReference>
<accession>A0ABQ1K0L2</accession>
<feature type="chain" id="PRO_5047202798" description="EF-hand domain-containing protein" evidence="2">
    <location>
        <begin position="25"/>
        <end position="96"/>
    </location>
</feature>
<dbReference type="Proteomes" id="UP000629025">
    <property type="component" value="Unassembled WGS sequence"/>
</dbReference>
<organism evidence="4 5">
    <name type="scientific">Marinobacterium zhoushanense</name>
    <dbReference type="NCBI Taxonomy" id="1679163"/>
    <lineage>
        <taxon>Bacteria</taxon>
        <taxon>Pseudomonadati</taxon>
        <taxon>Pseudomonadota</taxon>
        <taxon>Gammaproteobacteria</taxon>
        <taxon>Oceanospirillales</taxon>
        <taxon>Oceanospirillaceae</taxon>
        <taxon>Marinobacterium</taxon>
    </lineage>
</organism>
<sequence>MKKLSLAAVIGFSTSMLVSGLALAGDAKMSQFDALDQNKDGQLSAEEVSVNEELSGKWSTIDADENGTIDRIEFSAFEPVPEQATEKAPTEEGSAN</sequence>
<evidence type="ECO:0000313" key="4">
    <source>
        <dbReference type="EMBL" id="GGB81160.1"/>
    </source>
</evidence>
<dbReference type="InterPro" id="IPR002048">
    <property type="entry name" value="EF_hand_dom"/>
</dbReference>
<dbReference type="RefSeq" id="WP_188745390.1">
    <property type="nucleotide sequence ID" value="NZ_BMIJ01000001.1"/>
</dbReference>
<protein>
    <recommendedName>
        <fullName evidence="3">EF-hand domain-containing protein</fullName>
    </recommendedName>
</protein>
<comment type="caution">
    <text evidence="4">The sequence shown here is derived from an EMBL/GenBank/DDBJ whole genome shotgun (WGS) entry which is preliminary data.</text>
</comment>
<evidence type="ECO:0000256" key="1">
    <source>
        <dbReference type="SAM" id="MobiDB-lite"/>
    </source>
</evidence>
<dbReference type="InterPro" id="IPR018247">
    <property type="entry name" value="EF_Hand_1_Ca_BS"/>
</dbReference>